<name>A0ABQ9P0I6_9PEZI</name>
<keyword evidence="7" id="KW-0479">Metal-binding</keyword>
<keyword evidence="11" id="KW-1185">Reference proteome</keyword>
<evidence type="ECO:0000313" key="11">
    <source>
        <dbReference type="Proteomes" id="UP001172684"/>
    </source>
</evidence>
<dbReference type="Proteomes" id="UP001172684">
    <property type="component" value="Unassembled WGS sequence"/>
</dbReference>
<dbReference type="EMBL" id="JAPDRL010000009">
    <property type="protein sequence ID" value="KAJ9668117.1"/>
    <property type="molecule type" value="Genomic_DNA"/>
</dbReference>
<dbReference type="SMART" id="SM00385">
    <property type="entry name" value="CYCLIN"/>
    <property type="match status" value="2"/>
</dbReference>
<comment type="similarity">
    <text evidence="1">Belongs to the TFIIB family.</text>
</comment>
<evidence type="ECO:0000256" key="3">
    <source>
        <dbReference type="ARBA" id="ARBA00022737"/>
    </source>
</evidence>
<organism evidence="10 11">
    <name type="scientific">Coniosporium apollinis</name>
    <dbReference type="NCBI Taxonomy" id="61459"/>
    <lineage>
        <taxon>Eukaryota</taxon>
        <taxon>Fungi</taxon>
        <taxon>Dikarya</taxon>
        <taxon>Ascomycota</taxon>
        <taxon>Pezizomycotina</taxon>
        <taxon>Dothideomycetes</taxon>
        <taxon>Dothideomycetes incertae sedis</taxon>
        <taxon>Coniosporium</taxon>
    </lineage>
</organism>
<dbReference type="PANTHER" id="PTHR11618:SF13">
    <property type="entry name" value="TRANSCRIPTION INITIATION FACTOR IIB"/>
    <property type="match status" value="1"/>
</dbReference>
<keyword evidence="4" id="KW-0805">Transcription regulation</keyword>
<proteinExistence type="inferred from homology"/>
<dbReference type="InterPro" id="IPR013763">
    <property type="entry name" value="Cyclin-like_dom"/>
</dbReference>
<keyword evidence="7" id="KW-0863">Zinc-finger</keyword>
<dbReference type="PRINTS" id="PR00685">
    <property type="entry name" value="TIFACTORIIB"/>
</dbReference>
<feature type="domain" description="TFIIB-type" evidence="9">
    <location>
        <begin position="34"/>
        <end position="68"/>
    </location>
</feature>
<protein>
    <recommendedName>
        <fullName evidence="2">Transcription initiation factor IIB</fullName>
    </recommendedName>
    <alternativeName>
        <fullName evidence="6">General transcription factor TFIIB</fullName>
    </alternativeName>
</protein>
<reference evidence="10" key="1">
    <citation type="submission" date="2022-10" db="EMBL/GenBank/DDBJ databases">
        <title>Culturing micro-colonial fungi from biological soil crusts in the Mojave desert and describing Neophaeococcomyces mojavensis, and introducing the new genera and species Taxawa tesnikishii.</title>
        <authorList>
            <person name="Kurbessoian T."/>
            <person name="Stajich J.E."/>
        </authorList>
    </citation>
    <scope>NUCLEOTIDE SEQUENCE</scope>
    <source>
        <strain evidence="10">TK_1</strain>
    </source>
</reference>
<accession>A0ABQ9P0I6</accession>
<dbReference type="InterPro" id="IPR013150">
    <property type="entry name" value="TFIIB_cyclin"/>
</dbReference>
<gene>
    <name evidence="10" type="primary">SUA7</name>
    <name evidence="10" type="ORF">H2201_001923</name>
</gene>
<dbReference type="SUPFAM" id="SSF57783">
    <property type="entry name" value="Zinc beta-ribbon"/>
    <property type="match status" value="1"/>
</dbReference>
<dbReference type="PANTHER" id="PTHR11618">
    <property type="entry name" value="TRANSCRIPTION INITIATION FACTOR IIB-RELATED"/>
    <property type="match status" value="1"/>
</dbReference>
<evidence type="ECO:0000259" key="9">
    <source>
        <dbReference type="PROSITE" id="PS51134"/>
    </source>
</evidence>
<evidence type="ECO:0000256" key="6">
    <source>
        <dbReference type="ARBA" id="ARBA00031706"/>
    </source>
</evidence>
<evidence type="ECO:0000256" key="2">
    <source>
        <dbReference type="ARBA" id="ARBA00013932"/>
    </source>
</evidence>
<dbReference type="PROSITE" id="PS51134">
    <property type="entry name" value="ZF_TFIIB"/>
    <property type="match status" value="1"/>
</dbReference>
<evidence type="ECO:0000256" key="7">
    <source>
        <dbReference type="PROSITE-ProRule" id="PRU00469"/>
    </source>
</evidence>
<sequence length="365" mass="40151">MATDHTGRVLSPGEVIESPPETAAEVEEYRENLNRHLICKDCKEFPPNLVDEGAAGDLVCGSCGLVLMEHVVDTRSEWRTFANDDQGNDDPSRVGEAANPLLNGSQLQTSIAFGDGGSRSRDLHRAQNKIIHDKGNKNLQAAYKSISSLCNLADLPSTVADMAMHLFKQSQDAKILKGKSQDAIIASCIFIAARKMNVGRTFKDIYAVTKVSKKEIGRTFKILERFFATQTTKQKRTVQGGAVMPTEEYTRTTTTTPAEVAARVCNQLSLDKNTSMIVQKFCEKVWETGVLDGRSPLSTGSACVYFVSHLMGEGKSAKEIQMTNQVSDGTIRTAYKHLWEKRNDLVEPEWLERGGDMSRLPSAGS</sequence>
<evidence type="ECO:0000256" key="8">
    <source>
        <dbReference type="SAM" id="MobiDB-lite"/>
    </source>
</evidence>
<dbReference type="InterPro" id="IPR000812">
    <property type="entry name" value="TFIIB"/>
</dbReference>
<dbReference type="Gene3D" id="1.10.472.170">
    <property type="match status" value="1"/>
</dbReference>
<evidence type="ECO:0000256" key="1">
    <source>
        <dbReference type="ARBA" id="ARBA00010857"/>
    </source>
</evidence>
<dbReference type="InterPro" id="IPR036915">
    <property type="entry name" value="Cyclin-like_sf"/>
</dbReference>
<dbReference type="Pfam" id="PF08271">
    <property type="entry name" value="Zn_Ribbon_TF"/>
    <property type="match status" value="1"/>
</dbReference>
<dbReference type="InterPro" id="IPR013137">
    <property type="entry name" value="Znf_TFIIB"/>
</dbReference>
<dbReference type="Pfam" id="PF00382">
    <property type="entry name" value="TFIIB"/>
    <property type="match status" value="2"/>
</dbReference>
<comment type="caution">
    <text evidence="10">The sequence shown here is derived from an EMBL/GenBank/DDBJ whole genome shotgun (WGS) entry which is preliminary data.</text>
</comment>
<dbReference type="PROSITE" id="PS00782">
    <property type="entry name" value="TFIIB"/>
    <property type="match status" value="1"/>
</dbReference>
<dbReference type="CDD" id="cd20551">
    <property type="entry name" value="CYCLIN_TFIIB_rpt1"/>
    <property type="match status" value="1"/>
</dbReference>
<dbReference type="Gene3D" id="1.10.472.10">
    <property type="entry name" value="Cyclin-like"/>
    <property type="match status" value="1"/>
</dbReference>
<evidence type="ECO:0000256" key="4">
    <source>
        <dbReference type="ARBA" id="ARBA00023015"/>
    </source>
</evidence>
<evidence type="ECO:0000256" key="5">
    <source>
        <dbReference type="ARBA" id="ARBA00023163"/>
    </source>
</evidence>
<keyword evidence="5" id="KW-0804">Transcription</keyword>
<evidence type="ECO:0000313" key="10">
    <source>
        <dbReference type="EMBL" id="KAJ9668117.1"/>
    </source>
</evidence>
<dbReference type="InterPro" id="IPR023486">
    <property type="entry name" value="TFIIB_CS"/>
</dbReference>
<keyword evidence="3" id="KW-0677">Repeat</keyword>
<feature type="region of interest" description="Disordered" evidence="8">
    <location>
        <begin position="1"/>
        <end position="22"/>
    </location>
</feature>
<keyword evidence="7" id="KW-0862">Zinc</keyword>
<dbReference type="SUPFAM" id="SSF47954">
    <property type="entry name" value="Cyclin-like"/>
    <property type="match status" value="2"/>
</dbReference>